<keyword evidence="1" id="KW-0150">Chloroplast</keyword>
<geneLocation type="chloroplast" evidence="1"/>
<keyword evidence="1" id="KW-0934">Plastid</keyword>
<protein>
    <submittedName>
        <fullName evidence="1">Uncharacterized protein</fullName>
    </submittedName>
</protein>
<dbReference type="AlphaFoldDB" id="A0A386AY94"/>
<accession>A0A386AY94</accession>
<sequence length="208" mass="23856">MQKKTKKDFQWQFTNTNILVVKLGYAVFGRSHVLNFYFLVINEGKINPVILTKFFRDFFITEVFANICSSNLVWNYTQTTHLEGQLKILEDAATSTESNEPTEPIDLENRLRISFNRYNLNNSISFYLYGIQQNLDKTKLSNLVHTLFNMAQEDRSIHTNSDGSSSSGGSINMRFIGLTNATQVSDSHFVVSVTCKISKIPNKQQYEK</sequence>
<gene>
    <name evidence="1" type="primary">orf208</name>
</gene>
<name>A0A386AY94_9CHLO</name>
<reference evidence="1" key="1">
    <citation type="submission" date="2018-07" db="EMBL/GenBank/DDBJ databases">
        <authorList>
            <person name="Quirk P.G."/>
            <person name="Krulwich T.A."/>
        </authorList>
    </citation>
    <scope>NUCLEOTIDE SEQUENCE</scope>
</reference>
<evidence type="ECO:0000313" key="1">
    <source>
        <dbReference type="EMBL" id="AYC64407.1"/>
    </source>
</evidence>
<dbReference type="EMBL" id="MH591096">
    <property type="protein sequence ID" value="AYC64407.1"/>
    <property type="molecule type" value="Genomic_DNA"/>
</dbReference>
<proteinExistence type="predicted"/>
<organism evidence="1">
    <name type="scientific">Pseudochlorodesmis sp. HV01306b</name>
    <dbReference type="NCBI Taxonomy" id="2358489"/>
    <lineage>
        <taxon>Eukaryota</taxon>
        <taxon>Viridiplantae</taxon>
        <taxon>Chlorophyta</taxon>
        <taxon>core chlorophytes</taxon>
        <taxon>Ulvophyceae</taxon>
        <taxon>TCBD clade</taxon>
        <taxon>Bryopsidales</taxon>
        <taxon>Bryopsidineae</taxon>
        <taxon>Bryopsidaceae</taxon>
        <taxon>Pseudochlorodesmis</taxon>
    </lineage>
</organism>
<reference evidence="1" key="2">
    <citation type="journal article" date="2019" name="Mol. Phylogenet. Evol.">
        <title>Reassessment of the classification of bryopsidales (chlorophyta) based on chloroplast phylogenomic analyses.</title>
        <authorList>
            <person name="Cremen M.C."/>
            <person name="Leliaert F."/>
            <person name="West J."/>
            <person name="Lam D.W."/>
            <person name="Shimada S."/>
            <person name="Lopez-Bautista J.M."/>
            <person name="Verbruggen H."/>
        </authorList>
    </citation>
    <scope>NUCLEOTIDE SEQUENCE</scope>
</reference>